<gene>
    <name evidence="1" type="ORF">B2J77_18025</name>
</gene>
<evidence type="ECO:0000313" key="1">
    <source>
        <dbReference type="EMBL" id="AQW69994.1"/>
    </source>
</evidence>
<keyword evidence="2" id="KW-1185">Reference proteome</keyword>
<dbReference type="NCBIfam" id="TIGR04498">
    <property type="entry name" value="AbiV_defense"/>
    <property type="match status" value="1"/>
</dbReference>
<reference evidence="1 2" key="1">
    <citation type="submission" date="2017-02" db="EMBL/GenBank/DDBJ databases">
        <authorList>
            <person name="Guo L."/>
        </authorList>
    </citation>
    <scope>NUCLEOTIDE SEQUENCE [LARGE SCALE GENOMIC DNA]</scope>
    <source>
        <strain evidence="1 2">PRS09-11288</strain>
    </source>
</reference>
<dbReference type="RefSeq" id="WP_228385150.1">
    <property type="nucleotide sequence ID" value="NZ_CP019952.1"/>
</dbReference>
<proteinExistence type="predicted"/>
<sequence>MASRKLDGYKERLNCSQLAAGMTAARANATRLAKDARLLLGVESFASAASLAALSIEEAGKISILRGMALELEDSAIKAEWKRYRSHTCKNSHWIFPALVADGARSLEDFRPLHDDGSDHPYLLDQVKQLGFYTDCLGQKANWSIPDQAIDSELATSLVDTAELLSQGAPVTERELELWVLYLGPVWKKGMEAMKAALAAWYRAMQEEGLIAKGPNSMAAFLAGGLHPCESGGS</sequence>
<dbReference type="EMBL" id="CP019952">
    <property type="protein sequence ID" value="AQW69994.1"/>
    <property type="molecule type" value="Genomic_DNA"/>
</dbReference>
<evidence type="ECO:0008006" key="3">
    <source>
        <dbReference type="Google" id="ProtNLM"/>
    </source>
</evidence>
<dbReference type="InterPro" id="IPR030987">
    <property type="entry name" value="AbiV"/>
</dbReference>
<dbReference type="Proteomes" id="UP000191010">
    <property type="component" value="Chromosome"/>
</dbReference>
<dbReference type="Pfam" id="PF18728">
    <property type="entry name" value="HEPN_AbiV"/>
    <property type="match status" value="1"/>
</dbReference>
<name>A0ABM6J678_9PSED</name>
<evidence type="ECO:0000313" key="2">
    <source>
        <dbReference type="Proteomes" id="UP000191010"/>
    </source>
</evidence>
<organism evidence="1 2">
    <name type="scientific">Pseudomonas parafulva</name>
    <dbReference type="NCBI Taxonomy" id="157782"/>
    <lineage>
        <taxon>Bacteria</taxon>
        <taxon>Pseudomonadati</taxon>
        <taxon>Pseudomonadota</taxon>
        <taxon>Gammaproteobacteria</taxon>
        <taxon>Pseudomonadales</taxon>
        <taxon>Pseudomonadaceae</taxon>
        <taxon>Pseudomonas</taxon>
    </lineage>
</organism>
<protein>
    <recommendedName>
        <fullName evidence="3">AbiV family abortive infection protein</fullName>
    </recommendedName>
</protein>
<accession>A0ABM6J678</accession>